<accession>A0AA47M033</accession>
<dbReference type="AlphaFoldDB" id="A0AA47M033"/>
<dbReference type="EMBL" id="JAOPHQ010006564">
    <property type="protein sequence ID" value="KAK0131141.1"/>
    <property type="molecule type" value="Genomic_DNA"/>
</dbReference>
<keyword evidence="2" id="KW-1185">Reference proteome</keyword>
<name>A0AA47M033_MERPO</name>
<evidence type="ECO:0000313" key="2">
    <source>
        <dbReference type="Proteomes" id="UP001174136"/>
    </source>
</evidence>
<reference evidence="1" key="1">
    <citation type="journal article" date="2023" name="Front. Mar. Sci.">
        <title>A new Merluccius polli reference genome to investigate the effects of global change in West African waters.</title>
        <authorList>
            <person name="Mateo J.L."/>
            <person name="Blanco-Fernandez C."/>
            <person name="Garcia-Vazquez E."/>
            <person name="Machado-Schiaffino G."/>
        </authorList>
    </citation>
    <scope>NUCLEOTIDE SEQUENCE</scope>
    <source>
        <strain evidence="1">C29</strain>
        <tissue evidence="1">Fin</tissue>
    </source>
</reference>
<organism evidence="1 2">
    <name type="scientific">Merluccius polli</name>
    <name type="common">Benguela hake</name>
    <name type="synonym">Merluccius cadenati</name>
    <dbReference type="NCBI Taxonomy" id="89951"/>
    <lineage>
        <taxon>Eukaryota</taxon>
        <taxon>Metazoa</taxon>
        <taxon>Chordata</taxon>
        <taxon>Craniata</taxon>
        <taxon>Vertebrata</taxon>
        <taxon>Euteleostomi</taxon>
        <taxon>Actinopterygii</taxon>
        <taxon>Neopterygii</taxon>
        <taxon>Teleostei</taxon>
        <taxon>Neoteleostei</taxon>
        <taxon>Acanthomorphata</taxon>
        <taxon>Zeiogadaria</taxon>
        <taxon>Gadariae</taxon>
        <taxon>Gadiformes</taxon>
        <taxon>Gadoidei</taxon>
        <taxon>Merlucciidae</taxon>
        <taxon>Merluccius</taxon>
    </lineage>
</organism>
<gene>
    <name evidence="1" type="ORF">N1851_034165</name>
</gene>
<comment type="caution">
    <text evidence="1">The sequence shown here is derived from an EMBL/GenBank/DDBJ whole genome shotgun (WGS) entry which is preliminary data.</text>
</comment>
<dbReference type="Proteomes" id="UP001174136">
    <property type="component" value="Unassembled WGS sequence"/>
</dbReference>
<protein>
    <submittedName>
        <fullName evidence="1">Uncharacterized protein</fullName>
    </submittedName>
</protein>
<proteinExistence type="predicted"/>
<evidence type="ECO:0000313" key="1">
    <source>
        <dbReference type="EMBL" id="KAK0131141.1"/>
    </source>
</evidence>
<sequence>MQYVTDLRLKSQSCNFKMLCDSMIKDQIVIGVQDNRTDLTIEKAIQICQASESAKVQIKIFCNDENEEVGVVQHAKRQSPGSRAGTVRGVATGTCQNSAQLSGRTAENAGERITSLNAVSPREKCSWKS</sequence>